<evidence type="ECO:0000313" key="2">
    <source>
        <dbReference type="Proteomes" id="UP000837857"/>
    </source>
</evidence>
<proteinExistence type="predicted"/>
<evidence type="ECO:0008006" key="3">
    <source>
        <dbReference type="Google" id="ProtNLM"/>
    </source>
</evidence>
<dbReference type="InterPro" id="IPR010770">
    <property type="entry name" value="Ecd"/>
</dbReference>
<dbReference type="Pfam" id="PF07093">
    <property type="entry name" value="SGT1"/>
    <property type="match status" value="1"/>
</dbReference>
<name>A0ABN8HUS3_9NEOP</name>
<protein>
    <recommendedName>
        <fullName evidence="3">Protein SGT1</fullName>
    </recommendedName>
</protein>
<sequence>MTNNSHLKYEDTVQCLFFLTSHGHVDLEDFCRILNETANEFAKDYIWHRDKFRITQPVLEATSDLPPYLTSITCFGDNIEDEWFITYLVFKLTEKYENLIVQIEDNDGDLLLIEAADFLPSWANPETTQNRVFVYKNHIHLIPPTLADLRKPLELNDAINLLIDNTEETKADGQIEHAILDRISVEENQSSCFENGTIKFDVDHFFEAVENMLNKVTLNLSDEDSSDFSDNDVEDDEFVLAEKQLDKELEEKMCNDQLKKLKEDSHVVANLKQSMKEEGMVGPTSNILRSIGVSKSELLDSDDDIE</sequence>
<accession>A0ABN8HUS3</accession>
<dbReference type="PANTHER" id="PTHR13060">
    <property type="entry name" value="SGT1 PROTEIN HSGT1 SUPPRESSOR OF GCR2"/>
    <property type="match status" value="1"/>
</dbReference>
<dbReference type="EMBL" id="OW152823">
    <property type="protein sequence ID" value="CAH2039610.1"/>
    <property type="molecule type" value="Genomic_DNA"/>
</dbReference>
<gene>
    <name evidence="1" type="ORF">IPOD504_LOCUS1820</name>
</gene>
<reference evidence="1" key="1">
    <citation type="submission" date="2022-03" db="EMBL/GenBank/DDBJ databases">
        <authorList>
            <person name="Martin H S."/>
        </authorList>
    </citation>
    <scope>NUCLEOTIDE SEQUENCE</scope>
</reference>
<feature type="non-terminal residue" evidence="1">
    <location>
        <position position="306"/>
    </location>
</feature>
<dbReference type="PANTHER" id="PTHR13060:SF0">
    <property type="entry name" value="PROTEIN ECDYSONELESS HOMOLOG"/>
    <property type="match status" value="1"/>
</dbReference>
<organism evidence="1 2">
    <name type="scientific">Iphiclides podalirius</name>
    <name type="common">scarce swallowtail</name>
    <dbReference type="NCBI Taxonomy" id="110791"/>
    <lineage>
        <taxon>Eukaryota</taxon>
        <taxon>Metazoa</taxon>
        <taxon>Ecdysozoa</taxon>
        <taxon>Arthropoda</taxon>
        <taxon>Hexapoda</taxon>
        <taxon>Insecta</taxon>
        <taxon>Pterygota</taxon>
        <taxon>Neoptera</taxon>
        <taxon>Endopterygota</taxon>
        <taxon>Lepidoptera</taxon>
        <taxon>Glossata</taxon>
        <taxon>Ditrysia</taxon>
        <taxon>Papilionoidea</taxon>
        <taxon>Papilionidae</taxon>
        <taxon>Papilioninae</taxon>
        <taxon>Iphiclides</taxon>
    </lineage>
</organism>
<keyword evidence="2" id="KW-1185">Reference proteome</keyword>
<evidence type="ECO:0000313" key="1">
    <source>
        <dbReference type="EMBL" id="CAH2039610.1"/>
    </source>
</evidence>
<dbReference type="Proteomes" id="UP000837857">
    <property type="component" value="Chromosome 11"/>
</dbReference>